<dbReference type="RefSeq" id="WP_041608855.1">
    <property type="nucleotide sequence ID" value="NC_014145.1"/>
</dbReference>
<organism evidence="1 2">
    <name type="scientific">Thiomonas arsenitoxydans (strain DSM 22701 / CIP 110005 / 3As)</name>
    <dbReference type="NCBI Taxonomy" id="426114"/>
    <lineage>
        <taxon>Bacteria</taxon>
        <taxon>Pseudomonadati</taxon>
        <taxon>Pseudomonadota</taxon>
        <taxon>Betaproteobacteria</taxon>
        <taxon>Burkholderiales</taxon>
        <taxon>Thiomonas</taxon>
    </lineage>
</organism>
<reference evidence="1 2" key="1">
    <citation type="submission" date="2015-03" db="EMBL/GenBank/DDBJ databases">
        <authorList>
            <person name="Regsiter A."/>
            <person name="william w."/>
        </authorList>
    </citation>
    <scope>NUCLEOTIDE SEQUENCE [LARGE SCALE GENOMIC DNA]</scope>
    <source>
        <strain evidence="1 2">CB1</strain>
    </source>
</reference>
<dbReference type="EMBL" id="CTRI01000003">
    <property type="protein sequence ID" value="CQR27575.1"/>
    <property type="molecule type" value="Genomic_DNA"/>
</dbReference>
<accession>A0ABP1Z2E3</accession>
<comment type="caution">
    <text evidence="1">The sequence shown here is derived from an EMBL/GenBank/DDBJ whole genome shotgun (WGS) entry which is preliminary data.</text>
</comment>
<evidence type="ECO:0000313" key="1">
    <source>
        <dbReference type="EMBL" id="CQR27575.1"/>
    </source>
</evidence>
<gene>
    <name evidence="1" type="ORF">THICB1_110096</name>
</gene>
<proteinExistence type="predicted"/>
<sequence>MPNEPLVRRSPPALAPRLQLRGLAQGLTAGLICVLSLALGACASTQGVEVQRETTQTFPATTLVQVLQQPPTQPFVRIAVLNAQAPAGTPLAQLLAQVQAKAAALGANAIVVQNLSQKVGGTLEYSPSGGQFSTTPSEIAPRLRAEAIRLAE</sequence>
<name>A0ABP1Z2E3_THIA3</name>
<evidence type="ECO:0008006" key="3">
    <source>
        <dbReference type="Google" id="ProtNLM"/>
    </source>
</evidence>
<keyword evidence="2" id="KW-1185">Reference proteome</keyword>
<protein>
    <recommendedName>
        <fullName evidence="3">Lipoprotein</fullName>
    </recommendedName>
</protein>
<dbReference type="Proteomes" id="UP000078599">
    <property type="component" value="Unassembled WGS sequence"/>
</dbReference>
<evidence type="ECO:0000313" key="2">
    <source>
        <dbReference type="Proteomes" id="UP000078599"/>
    </source>
</evidence>